<reference evidence="3" key="1">
    <citation type="submission" date="2017-09" db="EMBL/GenBank/DDBJ databases">
        <title>Depth-based differentiation of microbial function through sediment-hosted aquifers and enrichment of novel symbionts in the deep terrestrial subsurface.</title>
        <authorList>
            <person name="Probst A.J."/>
            <person name="Ladd B."/>
            <person name="Jarett J.K."/>
            <person name="Geller-Mcgrath D.E."/>
            <person name="Sieber C.M.K."/>
            <person name="Emerson J.B."/>
            <person name="Anantharaman K."/>
            <person name="Thomas B.C."/>
            <person name="Malmstrom R."/>
            <person name="Stieglmeier M."/>
            <person name="Klingl A."/>
            <person name="Woyke T."/>
            <person name="Ryan C.M."/>
            <person name="Banfield J.F."/>
        </authorList>
    </citation>
    <scope>NUCLEOTIDE SEQUENCE [LARGE SCALE GENOMIC DNA]</scope>
</reference>
<evidence type="ECO:0000259" key="1">
    <source>
        <dbReference type="Pfam" id="PF18765"/>
    </source>
</evidence>
<feature type="domain" description="Polymerase beta nucleotidyltransferase" evidence="1">
    <location>
        <begin position="10"/>
        <end position="99"/>
    </location>
</feature>
<dbReference type="AlphaFoldDB" id="A0A2M6WAB3"/>
<dbReference type="EMBL" id="PFBP01000037">
    <property type="protein sequence ID" value="PIT89752.1"/>
    <property type="molecule type" value="Genomic_DNA"/>
</dbReference>
<dbReference type="Gene3D" id="3.30.460.10">
    <property type="entry name" value="Beta Polymerase, domain 2"/>
    <property type="match status" value="1"/>
</dbReference>
<dbReference type="CDD" id="cd05403">
    <property type="entry name" value="NT_KNTase_like"/>
    <property type="match status" value="1"/>
</dbReference>
<proteinExistence type="predicted"/>
<dbReference type="NCBIfam" id="NF047752">
    <property type="entry name" value="MntA_antitoxin"/>
    <property type="match status" value="1"/>
</dbReference>
<evidence type="ECO:0000313" key="3">
    <source>
        <dbReference type="Proteomes" id="UP000231464"/>
    </source>
</evidence>
<name>A0A2M6WAB3_9BACT</name>
<evidence type="ECO:0000313" key="2">
    <source>
        <dbReference type="EMBL" id="PIT89752.1"/>
    </source>
</evidence>
<dbReference type="InterPro" id="IPR043519">
    <property type="entry name" value="NT_sf"/>
</dbReference>
<dbReference type="SUPFAM" id="SSF81301">
    <property type="entry name" value="Nucleotidyltransferase"/>
    <property type="match status" value="1"/>
</dbReference>
<gene>
    <name evidence="2" type="ORF">COU23_02250</name>
</gene>
<accession>A0A2M6WAB3</accession>
<dbReference type="PANTHER" id="PTHR43852:SF3">
    <property type="entry name" value="NUCLEOTIDYLTRANSFERASE"/>
    <property type="match status" value="1"/>
</dbReference>
<protein>
    <recommendedName>
        <fullName evidence="1">Polymerase beta nucleotidyltransferase domain-containing protein</fullName>
    </recommendedName>
</protein>
<organism evidence="2 3">
    <name type="scientific">Candidatus Kuenenbacteria bacterium CG10_big_fil_rev_8_21_14_0_10_36_11</name>
    <dbReference type="NCBI Taxonomy" id="1974618"/>
    <lineage>
        <taxon>Bacteria</taxon>
        <taxon>Candidatus Kueneniibacteriota</taxon>
    </lineage>
</organism>
<dbReference type="PANTHER" id="PTHR43852">
    <property type="entry name" value="NUCLEOTIDYLTRANSFERASE"/>
    <property type="match status" value="1"/>
</dbReference>
<sequence>MKITEQQKTQLAEIAEKHQIKLMTVYGSQINGKTHANSDLDIGIFLKENPKSFQTLLAAQSELEKIFDNYRLDVRYLNSAKPFFLFEAVYKGKLLYGSNYDYAKLCAKSFKQFIDTKPLRDLRDKMIKNRQLKLLNKNYA</sequence>
<dbReference type="Pfam" id="PF18765">
    <property type="entry name" value="Polbeta"/>
    <property type="match status" value="1"/>
</dbReference>
<dbReference type="Proteomes" id="UP000231464">
    <property type="component" value="Unassembled WGS sequence"/>
</dbReference>
<comment type="caution">
    <text evidence="2">The sequence shown here is derived from an EMBL/GenBank/DDBJ whole genome shotgun (WGS) entry which is preliminary data.</text>
</comment>
<dbReference type="InterPro" id="IPR052930">
    <property type="entry name" value="TA_antitoxin_MntA"/>
</dbReference>
<dbReference type="InterPro" id="IPR041633">
    <property type="entry name" value="Polbeta"/>
</dbReference>